<keyword evidence="2" id="KW-0328">Glycosyltransferase</keyword>
<comment type="caution">
    <text evidence="5">The sequence shown here is derived from an EMBL/GenBank/DDBJ whole genome shotgun (WGS) entry which is preliminary data.</text>
</comment>
<dbReference type="AlphaFoldDB" id="A0AAD2J386"/>
<dbReference type="Gene3D" id="3.90.550.10">
    <property type="entry name" value="Spore Coat Polysaccharide Biosynthesis Protein SpsA, Chain A"/>
    <property type="match status" value="1"/>
</dbReference>
<feature type="domain" description="Glycosyltransferase 2-like" evidence="4">
    <location>
        <begin position="14"/>
        <end position="168"/>
    </location>
</feature>
<dbReference type="SUPFAM" id="SSF53448">
    <property type="entry name" value="Nucleotide-diphospho-sugar transferases"/>
    <property type="match status" value="1"/>
</dbReference>
<dbReference type="Proteomes" id="UP000044098">
    <property type="component" value="Unassembled WGS sequence"/>
</dbReference>
<dbReference type="PANTHER" id="PTHR43685">
    <property type="entry name" value="GLYCOSYLTRANSFERASE"/>
    <property type="match status" value="1"/>
</dbReference>
<gene>
    <name evidence="5" type="ORF">ERS370000_04643</name>
</gene>
<sequence length="280" mass="31574">MTTCAARRPSGAFSVLMSVYAGERAAWLDQAFASLAASTVWPAEIVLVQDGPLGKDLVEVIGRYRAVLPMSLLPLERNVGLGPALSAGLSLCRQEWVARFDTDDLLEPDRFERQLTYLTEHPDVDILGGWIREFESDPELEAGRVRRVPETHQAVLAYARRRNPFNHMTVMFRRELALNHGGYQGERLYEDYALWVRMLQGGAVAANIPGVLVKARAGEGMFQRRGGVGYVRSEAAVQWSFYRCGFIGPWRLALNLAQRLPVRILPGTVRRWIYQQFLRA</sequence>
<comment type="similarity">
    <text evidence="1">Belongs to the glycosyltransferase 2 family.</text>
</comment>
<dbReference type="RefSeq" id="WP_082401211.1">
    <property type="nucleotide sequence ID" value="NZ_CYTK01000008.1"/>
</dbReference>
<accession>A0AAD2J386</accession>
<evidence type="ECO:0000256" key="2">
    <source>
        <dbReference type="ARBA" id="ARBA00022676"/>
    </source>
</evidence>
<dbReference type="InterPro" id="IPR029044">
    <property type="entry name" value="Nucleotide-diphossugar_trans"/>
</dbReference>
<organism evidence="5 6">
    <name type="scientific">Achromobacter aegrifaciens</name>
    <dbReference type="NCBI Taxonomy" id="1287736"/>
    <lineage>
        <taxon>Bacteria</taxon>
        <taxon>Pseudomonadati</taxon>
        <taxon>Pseudomonadota</taxon>
        <taxon>Betaproteobacteria</taxon>
        <taxon>Burkholderiales</taxon>
        <taxon>Alcaligenaceae</taxon>
        <taxon>Achromobacter</taxon>
    </lineage>
</organism>
<evidence type="ECO:0000256" key="3">
    <source>
        <dbReference type="ARBA" id="ARBA00022679"/>
    </source>
</evidence>
<dbReference type="PANTHER" id="PTHR43685:SF5">
    <property type="entry name" value="GLYCOSYLTRANSFERASE EPSE-RELATED"/>
    <property type="match status" value="1"/>
</dbReference>
<dbReference type="InterPro" id="IPR001173">
    <property type="entry name" value="Glyco_trans_2-like"/>
</dbReference>
<name>A0AAD2J386_ACHAE</name>
<evidence type="ECO:0000256" key="1">
    <source>
        <dbReference type="ARBA" id="ARBA00006739"/>
    </source>
</evidence>
<protein>
    <submittedName>
        <fullName evidence="5">Glycosyl transferase</fullName>
    </submittedName>
</protein>
<reference evidence="5 6" key="1">
    <citation type="submission" date="2015-09" db="EMBL/GenBank/DDBJ databases">
        <authorList>
            <consortium name="Pathogen Informatics"/>
        </authorList>
    </citation>
    <scope>NUCLEOTIDE SEQUENCE [LARGE SCALE GENOMIC DNA]</scope>
    <source>
        <strain evidence="5 6">2789STDY5608625</strain>
    </source>
</reference>
<dbReference type="GO" id="GO:0016757">
    <property type="term" value="F:glycosyltransferase activity"/>
    <property type="evidence" value="ECO:0007669"/>
    <property type="project" value="UniProtKB-KW"/>
</dbReference>
<dbReference type="InterPro" id="IPR050834">
    <property type="entry name" value="Glycosyltransf_2"/>
</dbReference>
<dbReference type="EMBL" id="CYTK01000008">
    <property type="protein sequence ID" value="CUJ57399.1"/>
    <property type="molecule type" value="Genomic_DNA"/>
</dbReference>
<dbReference type="Pfam" id="PF00535">
    <property type="entry name" value="Glycos_transf_2"/>
    <property type="match status" value="1"/>
</dbReference>
<evidence type="ECO:0000259" key="4">
    <source>
        <dbReference type="Pfam" id="PF00535"/>
    </source>
</evidence>
<evidence type="ECO:0000313" key="5">
    <source>
        <dbReference type="EMBL" id="CUJ57399.1"/>
    </source>
</evidence>
<keyword evidence="3 5" id="KW-0808">Transferase</keyword>
<evidence type="ECO:0000313" key="6">
    <source>
        <dbReference type="Proteomes" id="UP000044098"/>
    </source>
</evidence>
<proteinExistence type="inferred from homology"/>